<dbReference type="AlphaFoldDB" id="A0A9R1VSA2"/>
<dbReference type="PROSITE" id="PS51257">
    <property type="entry name" value="PROKAR_LIPOPROTEIN"/>
    <property type="match status" value="1"/>
</dbReference>
<dbReference type="EMBL" id="NBSK02000004">
    <property type="protein sequence ID" value="KAJ0210027.1"/>
    <property type="molecule type" value="Genomic_DNA"/>
</dbReference>
<comment type="caution">
    <text evidence="1">The sequence shown here is derived from an EMBL/GenBank/DDBJ whole genome shotgun (WGS) entry which is preliminary data.</text>
</comment>
<organism evidence="1 2">
    <name type="scientific">Lactuca sativa</name>
    <name type="common">Garden lettuce</name>
    <dbReference type="NCBI Taxonomy" id="4236"/>
    <lineage>
        <taxon>Eukaryota</taxon>
        <taxon>Viridiplantae</taxon>
        <taxon>Streptophyta</taxon>
        <taxon>Embryophyta</taxon>
        <taxon>Tracheophyta</taxon>
        <taxon>Spermatophyta</taxon>
        <taxon>Magnoliopsida</taxon>
        <taxon>eudicotyledons</taxon>
        <taxon>Gunneridae</taxon>
        <taxon>Pentapetalae</taxon>
        <taxon>asterids</taxon>
        <taxon>campanulids</taxon>
        <taxon>Asterales</taxon>
        <taxon>Asteraceae</taxon>
        <taxon>Cichorioideae</taxon>
        <taxon>Cichorieae</taxon>
        <taxon>Lactucinae</taxon>
        <taxon>Lactuca</taxon>
    </lineage>
</organism>
<evidence type="ECO:0000313" key="2">
    <source>
        <dbReference type="Proteomes" id="UP000235145"/>
    </source>
</evidence>
<protein>
    <submittedName>
        <fullName evidence="1">Uncharacterized protein</fullName>
    </submittedName>
</protein>
<sequence>MERIRAISSAAYDHLMAREPTSWCMAYFSTGLACEAVENGIVECFNAIIVDARKKPLLAVLEKIGLYMMERAFNLKQEAEN</sequence>
<dbReference type="Proteomes" id="UP000235145">
    <property type="component" value="Unassembled WGS sequence"/>
</dbReference>
<accession>A0A9R1VSA2</accession>
<reference evidence="1 2" key="1">
    <citation type="journal article" date="2017" name="Nat. Commun.">
        <title>Genome assembly with in vitro proximity ligation data and whole-genome triplication in lettuce.</title>
        <authorList>
            <person name="Reyes-Chin-Wo S."/>
            <person name="Wang Z."/>
            <person name="Yang X."/>
            <person name="Kozik A."/>
            <person name="Arikit S."/>
            <person name="Song C."/>
            <person name="Xia L."/>
            <person name="Froenicke L."/>
            <person name="Lavelle D.O."/>
            <person name="Truco M.J."/>
            <person name="Xia R."/>
            <person name="Zhu S."/>
            <person name="Xu C."/>
            <person name="Xu H."/>
            <person name="Xu X."/>
            <person name="Cox K."/>
            <person name="Korf I."/>
            <person name="Meyers B.C."/>
            <person name="Michelmore R.W."/>
        </authorList>
    </citation>
    <scope>NUCLEOTIDE SEQUENCE [LARGE SCALE GENOMIC DNA]</scope>
    <source>
        <strain evidence="2">cv. Salinas</strain>
        <tissue evidence="1">Seedlings</tissue>
    </source>
</reference>
<evidence type="ECO:0000313" key="1">
    <source>
        <dbReference type="EMBL" id="KAJ0210027.1"/>
    </source>
</evidence>
<gene>
    <name evidence="1" type="ORF">LSAT_V11C400228050</name>
</gene>
<keyword evidence="2" id="KW-1185">Reference proteome</keyword>
<name>A0A9R1VSA2_LACSA</name>
<proteinExistence type="predicted"/>